<feature type="region of interest" description="Disordered" evidence="1">
    <location>
        <begin position="375"/>
        <end position="425"/>
    </location>
</feature>
<keyword evidence="3" id="KW-1185">Reference proteome</keyword>
<proteinExistence type="predicted"/>
<dbReference type="OrthoDB" id="2690974at2759"/>
<dbReference type="AlphaFoldDB" id="A0A1B7MLY4"/>
<accession>A0A1B7MLY4</accession>
<evidence type="ECO:0000256" key="1">
    <source>
        <dbReference type="SAM" id="MobiDB-lite"/>
    </source>
</evidence>
<evidence type="ECO:0000313" key="2">
    <source>
        <dbReference type="EMBL" id="OAX33591.1"/>
    </source>
</evidence>
<protein>
    <submittedName>
        <fullName evidence="2">Uncharacterized protein</fullName>
    </submittedName>
</protein>
<feature type="compositionally biased region" description="Polar residues" evidence="1">
    <location>
        <begin position="1"/>
        <end position="25"/>
    </location>
</feature>
<gene>
    <name evidence="2" type="ORF">K503DRAFT_859713</name>
</gene>
<name>A0A1B7MLY4_9AGAM</name>
<feature type="compositionally biased region" description="Pro residues" evidence="1">
    <location>
        <begin position="403"/>
        <end position="414"/>
    </location>
</feature>
<feature type="compositionally biased region" description="Polar residues" evidence="1">
    <location>
        <begin position="377"/>
        <end position="395"/>
    </location>
</feature>
<dbReference type="EMBL" id="KV448742">
    <property type="protein sequence ID" value="OAX33591.1"/>
    <property type="molecule type" value="Genomic_DNA"/>
</dbReference>
<feature type="region of interest" description="Disordered" evidence="1">
    <location>
        <begin position="104"/>
        <end position="128"/>
    </location>
</feature>
<feature type="compositionally biased region" description="Acidic residues" evidence="1">
    <location>
        <begin position="49"/>
        <end position="58"/>
    </location>
</feature>
<dbReference type="STRING" id="1314800.A0A1B7MLY4"/>
<dbReference type="InParanoid" id="A0A1B7MLY4"/>
<sequence length="515" mass="55184">MPASPVSSGGRSDASSALKSTSADSASGIMDDSILPSDRAAVLDALGLSDDEDEEDYSSDGIANGSSGSPRLTEVDDPSHVYAMNVIESALYEGQASFHDIARSPPANDISPPVTERSGTSMSPQSSLSASLSDLNITMPNVGIGSPRATSVISDNSDNHSSGYYTPPFETVEDRIRRLTPPQFLPLIDQLLLARSTGTMKPARSAIAIALVRNCIDVYQRAGVTRFWDYAWRAEQASLVVLGGNESQGEQAWIALHPDLFKEETTTEPVEEIAVEFVEETAIESVEDKIRRLTPPQFVPLIEQLLLMRSKGVMKPGRSAVAIALVEHDKGVYKRAGVTKWKDYASHAEKAFLIELGGLEGDVWISLHPRWFKEETNAPTSSTPSSVRSNGSPAPQDNIKIPVPKPSTPAPSPAPRTTTPNLKTPPMPAVSCKPIAIHFVPLITCLVNVQKGGMAKPLRSTVGLILGPAVYSRAGVVTLKEYLALAAEDEIVEMGGANGFAWVRLHPDVLSGKRA</sequence>
<evidence type="ECO:0000313" key="3">
    <source>
        <dbReference type="Proteomes" id="UP000092154"/>
    </source>
</evidence>
<organism evidence="2 3">
    <name type="scientific">Rhizopogon vinicolor AM-OR11-026</name>
    <dbReference type="NCBI Taxonomy" id="1314800"/>
    <lineage>
        <taxon>Eukaryota</taxon>
        <taxon>Fungi</taxon>
        <taxon>Dikarya</taxon>
        <taxon>Basidiomycota</taxon>
        <taxon>Agaricomycotina</taxon>
        <taxon>Agaricomycetes</taxon>
        <taxon>Agaricomycetidae</taxon>
        <taxon>Boletales</taxon>
        <taxon>Suillineae</taxon>
        <taxon>Rhizopogonaceae</taxon>
        <taxon>Rhizopogon</taxon>
    </lineage>
</organism>
<feature type="region of interest" description="Disordered" evidence="1">
    <location>
        <begin position="1"/>
        <end position="76"/>
    </location>
</feature>
<dbReference type="Proteomes" id="UP000092154">
    <property type="component" value="Unassembled WGS sequence"/>
</dbReference>
<reference evidence="2 3" key="1">
    <citation type="submission" date="2016-06" db="EMBL/GenBank/DDBJ databases">
        <title>Comparative genomics of the ectomycorrhizal sister species Rhizopogon vinicolor and Rhizopogon vesiculosus (Basidiomycota: Boletales) reveals a divergence of the mating type B locus.</title>
        <authorList>
            <consortium name="DOE Joint Genome Institute"/>
            <person name="Mujic A.B."/>
            <person name="Kuo A."/>
            <person name="Tritt A."/>
            <person name="Lipzen A."/>
            <person name="Chen C."/>
            <person name="Johnson J."/>
            <person name="Sharma A."/>
            <person name="Barry K."/>
            <person name="Grigoriev I.V."/>
            <person name="Spatafora J.W."/>
        </authorList>
    </citation>
    <scope>NUCLEOTIDE SEQUENCE [LARGE SCALE GENOMIC DNA]</scope>
    <source>
        <strain evidence="2 3">AM-OR11-026</strain>
    </source>
</reference>